<organism evidence="4">
    <name type="scientific">Ornithodoros turicata</name>
    <dbReference type="NCBI Taxonomy" id="34597"/>
    <lineage>
        <taxon>Eukaryota</taxon>
        <taxon>Metazoa</taxon>
        <taxon>Ecdysozoa</taxon>
        <taxon>Arthropoda</taxon>
        <taxon>Chelicerata</taxon>
        <taxon>Arachnida</taxon>
        <taxon>Acari</taxon>
        <taxon>Parasitiformes</taxon>
        <taxon>Ixodida</taxon>
        <taxon>Ixodoidea</taxon>
        <taxon>Argasidae</taxon>
        <taxon>Ornithodorinae</taxon>
        <taxon>Ornithodoros</taxon>
    </lineage>
</organism>
<name>A0A2R5LAZ5_9ACAR</name>
<keyword evidence="3" id="KW-0732">Signal</keyword>
<sequence>MMLAPVVLISSIIFMHFAGGTTNDIATYKTVTQDGLKLQQRSGCPLSTCAVHTLEQQLSHFTDDSKNKSGGTGPDSFGRRKRRSVQDRKLLLELVAGRVRR</sequence>
<feature type="chain" id="PRO_5015351365" evidence="3">
    <location>
        <begin position="21"/>
        <end position="101"/>
    </location>
</feature>
<feature type="disulfide bond" evidence="1">
    <location>
        <begin position="44"/>
        <end position="49"/>
    </location>
</feature>
<dbReference type="Pfam" id="PF00214">
    <property type="entry name" value="Calc_CGRP_IAPP"/>
    <property type="match status" value="1"/>
</dbReference>
<feature type="region of interest" description="Disordered" evidence="2">
    <location>
        <begin position="60"/>
        <end position="84"/>
    </location>
</feature>
<dbReference type="InterPro" id="IPR021116">
    <property type="entry name" value="Calcitonin/adrenomedullin"/>
</dbReference>
<evidence type="ECO:0000256" key="2">
    <source>
        <dbReference type="SAM" id="MobiDB-lite"/>
    </source>
</evidence>
<dbReference type="GO" id="GO:0005179">
    <property type="term" value="F:hormone activity"/>
    <property type="evidence" value="ECO:0007669"/>
    <property type="project" value="InterPro"/>
</dbReference>
<reference evidence="4" key="1">
    <citation type="submission" date="2018-03" db="EMBL/GenBank/DDBJ databases">
        <title>The relapsing fever spirochete Borrelia turicatae persists in the highly oxidative environment of its soft-bodied tick vector.</title>
        <authorList>
            <person name="Bourret T.J."/>
            <person name="Boyle W.K."/>
            <person name="Valenzuela J.G."/>
            <person name="Oliveira F."/>
            <person name="Lopez J.E."/>
        </authorList>
    </citation>
    <scope>NUCLEOTIDE SEQUENCE</scope>
    <source>
        <strain evidence="4">Kansas strain/isolate</strain>
        <tissue evidence="4">Salivary glands</tissue>
    </source>
</reference>
<proteinExistence type="predicted"/>
<dbReference type="GO" id="GO:0005576">
    <property type="term" value="C:extracellular region"/>
    <property type="evidence" value="ECO:0007669"/>
    <property type="project" value="InterPro"/>
</dbReference>
<accession>A0A2R5LAZ5</accession>
<protein>
    <submittedName>
        <fullName evidence="4">Putative conserved secreted protein</fullName>
    </submittedName>
</protein>
<feature type="signal peptide" evidence="3">
    <location>
        <begin position="1"/>
        <end position="20"/>
    </location>
</feature>
<keyword evidence="1" id="KW-1015">Disulfide bond</keyword>
<dbReference type="AlphaFoldDB" id="A0A2R5LAZ5"/>
<evidence type="ECO:0000313" key="4">
    <source>
        <dbReference type="EMBL" id="MBY06693.1"/>
    </source>
</evidence>
<evidence type="ECO:0000256" key="3">
    <source>
        <dbReference type="SAM" id="SignalP"/>
    </source>
</evidence>
<dbReference type="EMBL" id="GGLE01002567">
    <property type="protein sequence ID" value="MBY06693.1"/>
    <property type="molecule type" value="Transcribed_RNA"/>
</dbReference>
<evidence type="ECO:0000256" key="1">
    <source>
        <dbReference type="PIRSR" id="PIRSR621116-50"/>
    </source>
</evidence>